<evidence type="ECO:0000256" key="6">
    <source>
        <dbReference type="ARBA" id="ARBA00022692"/>
    </source>
</evidence>
<evidence type="ECO:0000256" key="2">
    <source>
        <dbReference type="ARBA" id="ARBA00009810"/>
    </source>
</evidence>
<keyword evidence="10 15" id="KW-0798">TonB box</keyword>
<feature type="domain" description="TonB-dependent receptor-like beta-barrel" evidence="17">
    <location>
        <begin position="224"/>
        <end position="679"/>
    </location>
</feature>
<keyword evidence="12 19" id="KW-0675">Receptor</keyword>
<dbReference type="InterPro" id="IPR012910">
    <property type="entry name" value="Plug_dom"/>
</dbReference>
<keyword evidence="20" id="KW-1185">Reference proteome</keyword>
<evidence type="ECO:0000256" key="10">
    <source>
        <dbReference type="ARBA" id="ARBA00023077"/>
    </source>
</evidence>
<feature type="signal peptide" evidence="16">
    <location>
        <begin position="1"/>
        <end position="24"/>
    </location>
</feature>
<keyword evidence="5" id="KW-0410">Iron transport</keyword>
<dbReference type="NCBIfam" id="TIGR01783">
    <property type="entry name" value="TonB-siderophor"/>
    <property type="match status" value="1"/>
</dbReference>
<dbReference type="SUPFAM" id="SSF56935">
    <property type="entry name" value="Porins"/>
    <property type="match status" value="1"/>
</dbReference>
<organism evidence="19 20">
    <name type="scientific">Kordiimonas lipolytica</name>
    <dbReference type="NCBI Taxonomy" id="1662421"/>
    <lineage>
        <taxon>Bacteria</taxon>
        <taxon>Pseudomonadati</taxon>
        <taxon>Pseudomonadota</taxon>
        <taxon>Alphaproteobacteria</taxon>
        <taxon>Kordiimonadales</taxon>
        <taxon>Kordiimonadaceae</taxon>
        <taxon>Kordiimonas</taxon>
    </lineage>
</organism>
<dbReference type="Proteomes" id="UP001595776">
    <property type="component" value="Unassembled WGS sequence"/>
</dbReference>
<protein>
    <submittedName>
        <fullName evidence="19">TonB-dependent receptor</fullName>
    </submittedName>
</protein>
<dbReference type="InterPro" id="IPR000531">
    <property type="entry name" value="Beta-barrel_TonB"/>
</dbReference>
<evidence type="ECO:0000259" key="18">
    <source>
        <dbReference type="Pfam" id="PF07715"/>
    </source>
</evidence>
<evidence type="ECO:0000256" key="8">
    <source>
        <dbReference type="ARBA" id="ARBA00023004"/>
    </source>
</evidence>
<keyword evidence="7 16" id="KW-0732">Signal</keyword>
<evidence type="ECO:0000256" key="5">
    <source>
        <dbReference type="ARBA" id="ARBA00022496"/>
    </source>
</evidence>
<keyword evidence="8" id="KW-0408">Iron</keyword>
<dbReference type="PANTHER" id="PTHR32552:SF68">
    <property type="entry name" value="FERRICHROME OUTER MEMBRANE TRANSPORTER_PHAGE RECEPTOR"/>
    <property type="match status" value="1"/>
</dbReference>
<dbReference type="Gene3D" id="2.40.170.20">
    <property type="entry name" value="TonB-dependent receptor, beta-barrel domain"/>
    <property type="match status" value="1"/>
</dbReference>
<dbReference type="PANTHER" id="PTHR32552">
    <property type="entry name" value="FERRICHROME IRON RECEPTOR-RELATED"/>
    <property type="match status" value="1"/>
</dbReference>
<dbReference type="InterPro" id="IPR010105">
    <property type="entry name" value="TonB_sidphr_rcpt"/>
</dbReference>
<evidence type="ECO:0000256" key="15">
    <source>
        <dbReference type="RuleBase" id="RU003357"/>
    </source>
</evidence>
<dbReference type="Pfam" id="PF00593">
    <property type="entry name" value="TonB_dep_Rec_b-barrel"/>
    <property type="match status" value="1"/>
</dbReference>
<evidence type="ECO:0000256" key="1">
    <source>
        <dbReference type="ARBA" id="ARBA00004571"/>
    </source>
</evidence>
<keyword evidence="6 14" id="KW-0812">Transmembrane</keyword>
<dbReference type="EMBL" id="JBHSCR010000007">
    <property type="protein sequence ID" value="MFC4348389.1"/>
    <property type="molecule type" value="Genomic_DNA"/>
</dbReference>
<proteinExistence type="inferred from homology"/>
<keyword evidence="11 14" id="KW-0472">Membrane</keyword>
<keyword evidence="4 14" id="KW-1134">Transmembrane beta strand</keyword>
<name>A0ABV8UBZ4_9PROT</name>
<dbReference type="PROSITE" id="PS52016">
    <property type="entry name" value="TONB_DEPENDENT_REC_3"/>
    <property type="match status" value="1"/>
</dbReference>
<dbReference type="InterPro" id="IPR039426">
    <property type="entry name" value="TonB-dep_rcpt-like"/>
</dbReference>
<reference evidence="20" key="1">
    <citation type="journal article" date="2019" name="Int. J. Syst. Evol. Microbiol.">
        <title>The Global Catalogue of Microorganisms (GCM) 10K type strain sequencing project: providing services to taxonomists for standard genome sequencing and annotation.</title>
        <authorList>
            <consortium name="The Broad Institute Genomics Platform"/>
            <consortium name="The Broad Institute Genome Sequencing Center for Infectious Disease"/>
            <person name="Wu L."/>
            <person name="Ma J."/>
        </authorList>
    </citation>
    <scope>NUCLEOTIDE SEQUENCE [LARGE SCALE GENOMIC DNA]</scope>
    <source>
        <strain evidence="20">CGMCC 1.15304</strain>
    </source>
</reference>
<evidence type="ECO:0000259" key="17">
    <source>
        <dbReference type="Pfam" id="PF00593"/>
    </source>
</evidence>
<evidence type="ECO:0000313" key="20">
    <source>
        <dbReference type="Proteomes" id="UP001595776"/>
    </source>
</evidence>
<sequence length="710" mass="78391">MPEIKSSLLIALLTSTGLSASVLAEETVEALDAYDVAEEIVVTGRVLFSDQVNSLKAPTPIIDVPQSLSLYTAGEILERGFTSVAAIVDYTPGVSNTQGEGHRDAIVFRGVRSTADFYIDGARDDVQYYRPLYNLEQVEILRGPNALLFGRGGTGGVLNRVTKKGMIGESFTTAQASIDTFGAYGVQVDSNFDAGENAAFRINAMYEGLNNHRDFFDGERVGFNPTAKFLLGEDTIVDVSYEYIDHERFIDRGIPTGEDGRPVEAFKDIVFGDPEVNVTTLKANLFRAAVQHQFSDNVKGNVSAFYGDYDKFYGNFYASSYDEANTPNQVTLDGYEDQTNRENLILSGNLVAEGKTGRIGHTLIGGVEYIATSSDQYRFNAFWDTTSDDNEIFDIARPLNLVNGIGVNASGVATTNDFSVDLNDDTRVDIDAFSVYIQDQIELAEWADLVIGARYDSFDIEVYNVPADEVRTRKDDRVSPRFGVILKPQENTSIYASYSESFLPRSGEQFANINGANNELDPDTYKNLEAGIKWDFSDKLSLTAAVFEIEKSSPQVADSDPETLDVIDSKISGFEFQVIGKVTDHWFISAGYSYLDGEQVNRSGDTGLRPQELPEHMLSIWNNIRLTDNFGVGLGMTYQDESFINNSNTAVLPSFTRFDAAAYYDVSDNMRVQLNVENLTDKTYFPTSHSTHQVTVAPPLNARLAVTVSF</sequence>
<evidence type="ECO:0000256" key="12">
    <source>
        <dbReference type="ARBA" id="ARBA00023170"/>
    </source>
</evidence>
<comment type="subcellular location">
    <subcellularLocation>
        <location evidence="1 14">Cell outer membrane</location>
        <topology evidence="1 14">Multi-pass membrane protein</topology>
    </subcellularLocation>
</comment>
<dbReference type="CDD" id="cd01347">
    <property type="entry name" value="ligand_gated_channel"/>
    <property type="match status" value="1"/>
</dbReference>
<evidence type="ECO:0000256" key="11">
    <source>
        <dbReference type="ARBA" id="ARBA00023136"/>
    </source>
</evidence>
<dbReference type="Pfam" id="PF07715">
    <property type="entry name" value="Plug"/>
    <property type="match status" value="1"/>
</dbReference>
<dbReference type="InterPro" id="IPR036942">
    <property type="entry name" value="Beta-barrel_TonB_sf"/>
</dbReference>
<evidence type="ECO:0000313" key="19">
    <source>
        <dbReference type="EMBL" id="MFC4348389.1"/>
    </source>
</evidence>
<evidence type="ECO:0000256" key="13">
    <source>
        <dbReference type="ARBA" id="ARBA00023237"/>
    </source>
</evidence>
<evidence type="ECO:0000256" key="14">
    <source>
        <dbReference type="PROSITE-ProRule" id="PRU01360"/>
    </source>
</evidence>
<evidence type="ECO:0000256" key="9">
    <source>
        <dbReference type="ARBA" id="ARBA00023065"/>
    </source>
</evidence>
<dbReference type="RefSeq" id="WP_068145504.1">
    <property type="nucleotide sequence ID" value="NZ_JBHSCR010000007.1"/>
</dbReference>
<keyword evidence="9" id="KW-0406">Ion transport</keyword>
<feature type="chain" id="PRO_5046791801" evidence="16">
    <location>
        <begin position="25"/>
        <end position="710"/>
    </location>
</feature>
<keyword evidence="3 14" id="KW-0813">Transport</keyword>
<dbReference type="Gene3D" id="2.170.130.10">
    <property type="entry name" value="TonB-dependent receptor, plug domain"/>
    <property type="match status" value="1"/>
</dbReference>
<evidence type="ECO:0000256" key="16">
    <source>
        <dbReference type="SAM" id="SignalP"/>
    </source>
</evidence>
<keyword evidence="13 14" id="KW-0998">Cell outer membrane</keyword>
<comment type="similarity">
    <text evidence="2 14 15">Belongs to the TonB-dependent receptor family.</text>
</comment>
<accession>A0ABV8UBZ4</accession>
<evidence type="ECO:0000256" key="7">
    <source>
        <dbReference type="ARBA" id="ARBA00022729"/>
    </source>
</evidence>
<feature type="domain" description="TonB-dependent receptor plug" evidence="18">
    <location>
        <begin position="61"/>
        <end position="157"/>
    </location>
</feature>
<evidence type="ECO:0000256" key="4">
    <source>
        <dbReference type="ARBA" id="ARBA00022452"/>
    </source>
</evidence>
<comment type="caution">
    <text evidence="19">The sequence shown here is derived from an EMBL/GenBank/DDBJ whole genome shotgun (WGS) entry which is preliminary data.</text>
</comment>
<gene>
    <name evidence="19" type="ORF">ACFO5Q_11070</name>
</gene>
<dbReference type="InterPro" id="IPR037066">
    <property type="entry name" value="Plug_dom_sf"/>
</dbReference>
<evidence type="ECO:0000256" key="3">
    <source>
        <dbReference type="ARBA" id="ARBA00022448"/>
    </source>
</evidence>